<evidence type="ECO:0000313" key="1">
    <source>
        <dbReference type="EMBL" id="CAG4999933.1"/>
    </source>
</evidence>
<keyword evidence="2" id="KW-1185">Reference proteome</keyword>
<accession>A0A916JBG1</accession>
<sequence>MVLYSILYKSGNMAASSESDKKVFTLKITKMKKAIFSLALLIGSICATTASAQVYVSVRFGVPVFCPPPPPRVVVVKPVPVATKVVVVRPAPQPLYVLAKPRRKVVVYR</sequence>
<dbReference type="EMBL" id="CAJRAF010000002">
    <property type="protein sequence ID" value="CAG4999933.1"/>
    <property type="molecule type" value="Genomic_DNA"/>
</dbReference>
<gene>
    <name evidence="1" type="ORF">DYBT9275_02347</name>
</gene>
<proteinExistence type="predicted"/>
<dbReference type="Proteomes" id="UP000680038">
    <property type="component" value="Unassembled WGS sequence"/>
</dbReference>
<evidence type="ECO:0000313" key="2">
    <source>
        <dbReference type="Proteomes" id="UP000680038"/>
    </source>
</evidence>
<comment type="caution">
    <text evidence="1">The sequence shown here is derived from an EMBL/GenBank/DDBJ whole genome shotgun (WGS) entry which is preliminary data.</text>
</comment>
<dbReference type="AlphaFoldDB" id="A0A916JBG1"/>
<protein>
    <submittedName>
        <fullName evidence="1">Uncharacterized protein</fullName>
    </submittedName>
</protein>
<organism evidence="1 2">
    <name type="scientific">Dyadobacter helix</name>
    <dbReference type="NCBI Taxonomy" id="2822344"/>
    <lineage>
        <taxon>Bacteria</taxon>
        <taxon>Pseudomonadati</taxon>
        <taxon>Bacteroidota</taxon>
        <taxon>Cytophagia</taxon>
        <taxon>Cytophagales</taxon>
        <taxon>Spirosomataceae</taxon>
        <taxon>Dyadobacter</taxon>
    </lineage>
</organism>
<reference evidence="1" key="1">
    <citation type="submission" date="2021-04" db="EMBL/GenBank/DDBJ databases">
        <authorList>
            <person name="Rodrigo-Torres L."/>
            <person name="Arahal R. D."/>
            <person name="Lucena T."/>
        </authorList>
    </citation>
    <scope>NUCLEOTIDE SEQUENCE</scope>
    <source>
        <strain evidence="1">CECT 9275</strain>
    </source>
</reference>
<name>A0A916JBG1_9BACT</name>